<dbReference type="Proteomes" id="UP001172756">
    <property type="component" value="Unassembled WGS sequence"/>
</dbReference>
<dbReference type="GO" id="GO:0052717">
    <property type="term" value="F:tRNA-specific adenosine-34 deaminase activity"/>
    <property type="evidence" value="ECO:0007669"/>
    <property type="project" value="TreeGrafter"/>
</dbReference>
<reference evidence="4 7" key="2">
    <citation type="submission" date="2023-06" db="EMBL/GenBank/DDBJ databases">
        <title>SYSU T0a273.</title>
        <authorList>
            <person name="Gao L."/>
            <person name="Fang B.-Z."/>
            <person name="Li W.-J."/>
        </authorList>
    </citation>
    <scope>NUCLEOTIDE SEQUENCE [LARGE SCALE GENOMIC DNA]</scope>
    <source>
        <strain evidence="4 7">SYSU T0a273</strain>
    </source>
</reference>
<keyword evidence="1" id="KW-0479">Metal-binding</keyword>
<dbReference type="EMBL" id="JAUHPX010000003">
    <property type="protein sequence ID" value="MDN4487850.1"/>
    <property type="molecule type" value="Genomic_DNA"/>
</dbReference>
<dbReference type="Pfam" id="PF00383">
    <property type="entry name" value="dCMP_cyt_deam_1"/>
    <property type="match status" value="1"/>
</dbReference>
<dbReference type="FunFam" id="3.40.140.10:FF:000051">
    <property type="entry name" value="Nucleoside deaminase"/>
    <property type="match status" value="1"/>
</dbReference>
<dbReference type="CDD" id="cd01285">
    <property type="entry name" value="nucleoside_deaminase"/>
    <property type="match status" value="1"/>
</dbReference>
<dbReference type="PANTHER" id="PTHR11079:SF202">
    <property type="entry name" value="TRNA-SPECIFIC ADENOSINE DEAMINASE"/>
    <property type="match status" value="1"/>
</dbReference>
<dbReference type="InterPro" id="IPR016192">
    <property type="entry name" value="APOBEC/CMP_deaminase_Zn-bd"/>
</dbReference>
<dbReference type="GO" id="GO:0008270">
    <property type="term" value="F:zinc ion binding"/>
    <property type="evidence" value="ECO:0007669"/>
    <property type="project" value="InterPro"/>
</dbReference>
<dbReference type="SUPFAM" id="SSF53927">
    <property type="entry name" value="Cytidine deaminase-like"/>
    <property type="match status" value="1"/>
</dbReference>
<accession>A0AAW7M8J5</accession>
<dbReference type="Gene3D" id="3.40.140.10">
    <property type="entry name" value="Cytidine Deaminase, domain 2"/>
    <property type="match status" value="1"/>
</dbReference>
<sequence length="155" mass="16256">MDHLTALRRAIDVAHAARAHGNHPFGAVLLDGDGRIVLEAENTVVTHRDATGHAETNLVRLASNQLDADELAAATLVTSTEPCAMCTGAIYWAGIGAVVYGLPESELYAMTGAHPENPTLLLPCRDVLAAGSRAVDVTGPLLADEARAPHEGFWG</sequence>
<gene>
    <name evidence="4" type="ORF">QQ002_12065</name>
    <name evidence="5" type="ORF">QQX10_06675</name>
</gene>
<feature type="domain" description="CMP/dCMP-type deaminase" evidence="3">
    <location>
        <begin position="1"/>
        <end position="124"/>
    </location>
</feature>
<dbReference type="RefSeq" id="WP_301119249.1">
    <property type="nucleotide sequence ID" value="NZ_JAUHPX010000003.1"/>
</dbReference>
<dbReference type="PROSITE" id="PS00903">
    <property type="entry name" value="CYT_DCMP_DEAMINASES_1"/>
    <property type="match status" value="1"/>
</dbReference>
<protein>
    <submittedName>
        <fullName evidence="5">Nucleoside deaminase</fullName>
    </submittedName>
</protein>
<evidence type="ECO:0000256" key="1">
    <source>
        <dbReference type="ARBA" id="ARBA00022723"/>
    </source>
</evidence>
<keyword evidence="2" id="KW-0862">Zinc</keyword>
<comment type="caution">
    <text evidence="5">The sequence shown here is derived from an EMBL/GenBank/DDBJ whole genome shotgun (WGS) entry which is preliminary data.</text>
</comment>
<dbReference type="EMBL" id="JAUHQB010000010">
    <property type="protein sequence ID" value="MDN4484278.1"/>
    <property type="molecule type" value="Genomic_DNA"/>
</dbReference>
<reference evidence="5" key="1">
    <citation type="submission" date="2023-06" db="EMBL/GenBank/DDBJ databases">
        <title>Sysu t00039.</title>
        <authorList>
            <person name="Gao L."/>
            <person name="Fang B.-Z."/>
            <person name="Li W.-J."/>
        </authorList>
    </citation>
    <scope>NUCLEOTIDE SEQUENCE</scope>
    <source>
        <strain evidence="5">SYSU T00039</strain>
    </source>
</reference>
<evidence type="ECO:0000256" key="2">
    <source>
        <dbReference type="ARBA" id="ARBA00022833"/>
    </source>
</evidence>
<evidence type="ECO:0000313" key="6">
    <source>
        <dbReference type="Proteomes" id="UP001172737"/>
    </source>
</evidence>
<evidence type="ECO:0000259" key="3">
    <source>
        <dbReference type="PROSITE" id="PS51747"/>
    </source>
</evidence>
<dbReference type="AlphaFoldDB" id="A0AAW7M8J5"/>
<dbReference type="PANTHER" id="PTHR11079">
    <property type="entry name" value="CYTOSINE DEAMINASE FAMILY MEMBER"/>
    <property type="match status" value="1"/>
</dbReference>
<proteinExistence type="predicted"/>
<dbReference type="GO" id="GO:0002100">
    <property type="term" value="P:tRNA wobble adenosine to inosine editing"/>
    <property type="evidence" value="ECO:0007669"/>
    <property type="project" value="TreeGrafter"/>
</dbReference>
<dbReference type="Proteomes" id="UP001172737">
    <property type="component" value="Unassembled WGS sequence"/>
</dbReference>
<evidence type="ECO:0000313" key="5">
    <source>
        <dbReference type="EMBL" id="MDN4487850.1"/>
    </source>
</evidence>
<dbReference type="PROSITE" id="PS51747">
    <property type="entry name" value="CYT_DCMP_DEAMINASES_2"/>
    <property type="match status" value="1"/>
</dbReference>
<dbReference type="InterPro" id="IPR016193">
    <property type="entry name" value="Cytidine_deaminase-like"/>
</dbReference>
<evidence type="ECO:0000313" key="4">
    <source>
        <dbReference type="EMBL" id="MDN4484278.1"/>
    </source>
</evidence>
<name>A0AAW7M8J5_9MICO</name>
<keyword evidence="6" id="KW-1185">Reference proteome</keyword>
<organism evidence="5 6">
    <name type="scientific">Demequina lignilytica</name>
    <dbReference type="NCBI Taxonomy" id="3051663"/>
    <lineage>
        <taxon>Bacteria</taxon>
        <taxon>Bacillati</taxon>
        <taxon>Actinomycetota</taxon>
        <taxon>Actinomycetes</taxon>
        <taxon>Micrococcales</taxon>
        <taxon>Demequinaceae</taxon>
        <taxon>Demequina</taxon>
    </lineage>
</organism>
<evidence type="ECO:0000313" key="7">
    <source>
        <dbReference type="Proteomes" id="UP001172756"/>
    </source>
</evidence>
<dbReference type="InterPro" id="IPR002125">
    <property type="entry name" value="CMP_dCMP_dom"/>
</dbReference>